<keyword evidence="1" id="KW-0812">Transmembrane</keyword>
<name>A0A1F8F9V0_9BACT</name>
<evidence type="ECO:0000313" key="2">
    <source>
        <dbReference type="EMBL" id="OGN09954.1"/>
    </source>
</evidence>
<feature type="transmembrane region" description="Helical" evidence="1">
    <location>
        <begin position="6"/>
        <end position="25"/>
    </location>
</feature>
<reference evidence="2 3" key="1">
    <citation type="journal article" date="2016" name="Nat. Commun.">
        <title>Thousands of microbial genomes shed light on interconnected biogeochemical processes in an aquifer system.</title>
        <authorList>
            <person name="Anantharaman K."/>
            <person name="Brown C.T."/>
            <person name="Hug L.A."/>
            <person name="Sharon I."/>
            <person name="Castelle C.J."/>
            <person name="Probst A.J."/>
            <person name="Thomas B.C."/>
            <person name="Singh A."/>
            <person name="Wilkins M.J."/>
            <person name="Karaoz U."/>
            <person name="Brodie E.L."/>
            <person name="Williams K.H."/>
            <person name="Hubbard S.S."/>
            <person name="Banfield J.F."/>
        </authorList>
    </citation>
    <scope>NUCLEOTIDE SEQUENCE [LARGE SCALE GENOMIC DNA]</scope>
</reference>
<organism evidence="2 3">
    <name type="scientific">Candidatus Yanofskybacteria bacterium RIFCSPHIGHO2_02_FULL_41_11</name>
    <dbReference type="NCBI Taxonomy" id="1802675"/>
    <lineage>
        <taxon>Bacteria</taxon>
        <taxon>Candidatus Yanofskyibacteriota</taxon>
    </lineage>
</organism>
<gene>
    <name evidence="2" type="ORF">A3J46_04460</name>
</gene>
<sequence length="131" mass="15500">MIISVIYGSIAIIVLCLVAMIILSIKIRRINKNHALFEKMMDEKEKNTFLFYEFLRQNQHRYFVNPMLILQDPQPQEFINKDENLIFQICKLGKIYENINKSRLNNVLIELVLYFNSIYGNVSGISKNIFH</sequence>
<evidence type="ECO:0000313" key="3">
    <source>
        <dbReference type="Proteomes" id="UP000177167"/>
    </source>
</evidence>
<keyword evidence="1" id="KW-1133">Transmembrane helix</keyword>
<dbReference type="EMBL" id="MGJP01000021">
    <property type="protein sequence ID" value="OGN09954.1"/>
    <property type="molecule type" value="Genomic_DNA"/>
</dbReference>
<comment type="caution">
    <text evidence="2">The sequence shown here is derived from an EMBL/GenBank/DDBJ whole genome shotgun (WGS) entry which is preliminary data.</text>
</comment>
<proteinExistence type="predicted"/>
<protein>
    <submittedName>
        <fullName evidence="2">Uncharacterized protein</fullName>
    </submittedName>
</protein>
<dbReference type="AlphaFoldDB" id="A0A1F8F9V0"/>
<evidence type="ECO:0000256" key="1">
    <source>
        <dbReference type="SAM" id="Phobius"/>
    </source>
</evidence>
<dbReference type="Proteomes" id="UP000177167">
    <property type="component" value="Unassembled WGS sequence"/>
</dbReference>
<accession>A0A1F8F9V0</accession>
<keyword evidence="1" id="KW-0472">Membrane</keyword>